<comment type="pathway">
    <text evidence="3 4">Purine metabolism; IMP biosynthesis via de novo pathway; 5-amino-1-(5-phospho-D-ribosyl)imidazole-4-carboxylate from 5-amino-1-(5-phospho-D-ribosyl)imidazole (N5-CAIR route): step 2/2.</text>
</comment>
<comment type="catalytic activity">
    <reaction evidence="3 4">
        <text>5-carboxyamino-1-(5-phospho-D-ribosyl)imidazole + H(+) = 5-amino-1-(5-phospho-D-ribosyl)imidazole-4-carboxylate</text>
        <dbReference type="Rhea" id="RHEA:13193"/>
        <dbReference type="ChEBI" id="CHEBI:15378"/>
        <dbReference type="ChEBI" id="CHEBI:58730"/>
        <dbReference type="ChEBI" id="CHEBI:77657"/>
        <dbReference type="EC" id="5.4.99.18"/>
    </reaction>
</comment>
<dbReference type="InterPro" id="IPR024694">
    <property type="entry name" value="PurE_prokaryotes"/>
</dbReference>
<evidence type="ECO:0000313" key="9">
    <source>
        <dbReference type="Proteomes" id="UP000033428"/>
    </source>
</evidence>
<dbReference type="InterPro" id="IPR000031">
    <property type="entry name" value="PurE_dom"/>
</dbReference>
<evidence type="ECO:0000256" key="3">
    <source>
        <dbReference type="HAMAP-Rule" id="MF_01929"/>
    </source>
</evidence>
<dbReference type="Gene3D" id="3.40.50.1970">
    <property type="match status" value="1"/>
</dbReference>
<comment type="function">
    <text evidence="3 4">Catalyzes the conversion of N5-carboxyaminoimidazole ribonucleotide (N5-CAIR) to 4-carboxy-5-aminoimidazole ribonucleotide (CAIR).</text>
</comment>
<dbReference type="GO" id="GO:0034023">
    <property type="term" value="F:5-(carboxyamino)imidazole ribonucleotide mutase activity"/>
    <property type="evidence" value="ECO:0007669"/>
    <property type="project" value="UniProtKB-UniRule"/>
</dbReference>
<evidence type="ECO:0000259" key="7">
    <source>
        <dbReference type="SMART" id="SM01001"/>
    </source>
</evidence>
<dbReference type="EC" id="5.4.99.18" evidence="3 4"/>
<dbReference type="PANTHER" id="PTHR23046:SF2">
    <property type="entry name" value="PHOSPHORIBOSYLAMINOIMIDAZOLE CARBOXYLASE"/>
    <property type="match status" value="1"/>
</dbReference>
<dbReference type="SMART" id="SM01001">
    <property type="entry name" value="AIRC"/>
    <property type="match status" value="1"/>
</dbReference>
<keyword evidence="1 3" id="KW-0658">Purine biosynthesis</keyword>
<evidence type="ECO:0000256" key="4">
    <source>
        <dbReference type="PIRNR" id="PIRNR001338"/>
    </source>
</evidence>
<comment type="caution">
    <text evidence="8">The sequence shown here is derived from an EMBL/GenBank/DDBJ whole genome shotgun (WGS) entry which is preliminary data.</text>
</comment>
<dbReference type="Pfam" id="PF00731">
    <property type="entry name" value="AIRC"/>
    <property type="match status" value="1"/>
</dbReference>
<evidence type="ECO:0000313" key="8">
    <source>
        <dbReference type="EMBL" id="KJJ83750.1"/>
    </source>
</evidence>
<sequence length="168" mass="17942">MSKKFLVSIVMGSDSDFPIMKETSEFLKKFNVPHDIKILSAHRCPDATSEFAKIAREYGIKVIIAAAGCAAHLAGVIASHTILPVIGVPMESKLDGLVSLLSIVQMPSGIPVATVAIGKAGAINAGILAVQILALSDESLSKKLVEYKKELAQKVEEKNRILQTDGKF</sequence>
<name>A0A0F0CQQ6_9BACT</name>
<accession>A0A0F0CQQ6</accession>
<dbReference type="HAMAP" id="MF_01929">
    <property type="entry name" value="PurE_classI"/>
    <property type="match status" value="1"/>
</dbReference>
<keyword evidence="2 3" id="KW-0413">Isomerase</keyword>
<feature type="binding site" evidence="3 5">
    <location>
        <position position="13"/>
    </location>
    <ligand>
        <name>substrate</name>
    </ligand>
</feature>
<evidence type="ECO:0000256" key="1">
    <source>
        <dbReference type="ARBA" id="ARBA00022755"/>
    </source>
</evidence>
<evidence type="ECO:0000256" key="5">
    <source>
        <dbReference type="PIRSR" id="PIRSR001338-1"/>
    </source>
</evidence>
<keyword evidence="9" id="KW-1185">Reference proteome</keyword>
<proteinExistence type="inferred from homology"/>
<evidence type="ECO:0000256" key="6">
    <source>
        <dbReference type="SAM" id="Coils"/>
    </source>
</evidence>
<feature type="domain" description="PurE" evidence="7">
    <location>
        <begin position="5"/>
        <end position="155"/>
    </location>
</feature>
<dbReference type="PANTHER" id="PTHR23046">
    <property type="entry name" value="PHOSPHORIBOSYLAMINOIMIDAZOLE CARBOXYLASE CATALYTIC SUBUNIT"/>
    <property type="match status" value="1"/>
</dbReference>
<dbReference type="PATRIC" id="fig|1609969.3.peg.2578"/>
<dbReference type="EMBL" id="JYNY01000495">
    <property type="protein sequence ID" value="KJJ83750.1"/>
    <property type="molecule type" value="Genomic_DNA"/>
</dbReference>
<dbReference type="InterPro" id="IPR033747">
    <property type="entry name" value="PurE_ClassI"/>
</dbReference>
<reference evidence="8 9" key="1">
    <citation type="submission" date="2015-02" db="EMBL/GenBank/DDBJ databases">
        <title>Single-cell genomics of uncultivated deep-branching MTB reveals a conserved set of magnetosome genes.</title>
        <authorList>
            <person name="Kolinko S."/>
            <person name="Richter M."/>
            <person name="Glockner F.O."/>
            <person name="Brachmann A."/>
            <person name="Schuler D."/>
        </authorList>
    </citation>
    <scope>NUCLEOTIDE SEQUENCE [LARGE SCALE GENOMIC DNA]</scope>
    <source>
        <strain evidence="8">SKK-01</strain>
    </source>
</reference>
<feature type="binding site" evidence="3 5">
    <location>
        <position position="16"/>
    </location>
    <ligand>
        <name>substrate</name>
    </ligand>
</feature>
<dbReference type="SUPFAM" id="SSF52255">
    <property type="entry name" value="N5-CAIR mutase (phosphoribosylaminoimidazole carboxylase, PurE)"/>
    <property type="match status" value="1"/>
</dbReference>
<comment type="similarity">
    <text evidence="3">Belongs to the AIR carboxylase family. Class I subfamily.</text>
</comment>
<dbReference type="UniPathway" id="UPA00074">
    <property type="reaction ID" value="UER00943"/>
</dbReference>
<dbReference type="GO" id="GO:0006189">
    <property type="term" value="P:'de novo' IMP biosynthetic process"/>
    <property type="evidence" value="ECO:0007669"/>
    <property type="project" value="UniProtKB-UniRule"/>
</dbReference>
<protein>
    <recommendedName>
        <fullName evidence="3 4">N5-carboxyaminoimidazole ribonucleotide mutase</fullName>
        <shortName evidence="3 4">N5-CAIR mutase</shortName>
        <ecNumber evidence="3 4">5.4.99.18</ecNumber>
    </recommendedName>
    <alternativeName>
        <fullName evidence="3">5-(carboxyamino)imidazole ribonucleotide mutase</fullName>
    </alternativeName>
</protein>
<organism evidence="8 9">
    <name type="scientific">Candidatus Omnitrophus magneticus</name>
    <dbReference type="NCBI Taxonomy" id="1609969"/>
    <lineage>
        <taxon>Bacteria</taxon>
        <taxon>Pseudomonadati</taxon>
        <taxon>Candidatus Omnitrophota</taxon>
        <taxon>Candidatus Omnitrophus</taxon>
    </lineage>
</organism>
<keyword evidence="6" id="KW-0175">Coiled coil</keyword>
<feature type="binding site" evidence="3 5">
    <location>
        <position position="43"/>
    </location>
    <ligand>
        <name>substrate</name>
    </ligand>
</feature>
<feature type="coiled-coil region" evidence="6">
    <location>
        <begin position="137"/>
        <end position="164"/>
    </location>
</feature>
<dbReference type="AlphaFoldDB" id="A0A0F0CQQ6"/>
<dbReference type="PIRSF" id="PIRSF001338">
    <property type="entry name" value="AIR_carboxylase"/>
    <property type="match status" value="1"/>
</dbReference>
<evidence type="ECO:0000256" key="2">
    <source>
        <dbReference type="ARBA" id="ARBA00023235"/>
    </source>
</evidence>
<dbReference type="Proteomes" id="UP000033428">
    <property type="component" value="Unassembled WGS sequence"/>
</dbReference>
<gene>
    <name evidence="3" type="primary">purE</name>
    <name evidence="8" type="ORF">OMAG_002409</name>
</gene>
<dbReference type="NCBIfam" id="TIGR01162">
    <property type="entry name" value="purE"/>
    <property type="match status" value="1"/>
</dbReference>